<dbReference type="HOGENOM" id="CLU_2356541_0_0_5"/>
<dbReference type="KEGG" id="msl:Msil_0231"/>
<reference evidence="1 2" key="1">
    <citation type="journal article" date="2010" name="J. Bacteriol.">
        <title>Complete genome sequence of the aerobic facultative methanotroph Methylocella silvestris BL2.</title>
        <authorList>
            <person name="Chen Y."/>
            <person name="Crombie A."/>
            <person name="Rahman M.T."/>
            <person name="Dedysh S.N."/>
            <person name="Liesack W."/>
            <person name="Stott M.B."/>
            <person name="Alam M."/>
            <person name="Theisen A.R."/>
            <person name="Murrell J.C."/>
            <person name="Dunfield P.F."/>
        </authorList>
    </citation>
    <scope>NUCLEOTIDE SEQUENCE [LARGE SCALE GENOMIC DNA]</scope>
    <source>
        <strain evidence="2">DSM 15510 / CIP 108128 / LMG 27833 / NCIMB 13906 / BL2</strain>
    </source>
</reference>
<accession>B8ENX4</accession>
<evidence type="ECO:0000313" key="2">
    <source>
        <dbReference type="Proteomes" id="UP000002257"/>
    </source>
</evidence>
<organism evidence="1 2">
    <name type="scientific">Methylocella silvestris (strain DSM 15510 / CIP 108128 / LMG 27833 / NCIMB 13906 / BL2)</name>
    <dbReference type="NCBI Taxonomy" id="395965"/>
    <lineage>
        <taxon>Bacteria</taxon>
        <taxon>Pseudomonadati</taxon>
        <taxon>Pseudomonadota</taxon>
        <taxon>Alphaproteobacteria</taxon>
        <taxon>Hyphomicrobiales</taxon>
        <taxon>Beijerinckiaceae</taxon>
        <taxon>Methylocella</taxon>
    </lineage>
</organism>
<gene>
    <name evidence="1" type="ordered locus">Msil_0231</name>
</gene>
<dbReference type="RefSeq" id="WP_012589282.1">
    <property type="nucleotide sequence ID" value="NC_011666.1"/>
</dbReference>
<sequence length="96" mass="10119">MFGALFASARKRKMRRLLAGRAQSRACGRAVPSPHGQALCRALAFAAACASLILPLAVASRHGEAQLQIARAWPLEISATSPYGAILLDRPAARAP</sequence>
<dbReference type="OrthoDB" id="9858467at2"/>
<protein>
    <submittedName>
        <fullName evidence="1">Uncharacterized protein</fullName>
    </submittedName>
</protein>
<dbReference type="Proteomes" id="UP000002257">
    <property type="component" value="Chromosome"/>
</dbReference>
<keyword evidence="2" id="KW-1185">Reference proteome</keyword>
<evidence type="ECO:0000313" key="1">
    <source>
        <dbReference type="EMBL" id="ACK49212.1"/>
    </source>
</evidence>
<dbReference type="EMBL" id="CP001280">
    <property type="protein sequence ID" value="ACK49212.1"/>
    <property type="molecule type" value="Genomic_DNA"/>
</dbReference>
<dbReference type="AlphaFoldDB" id="B8ENX4"/>
<name>B8ENX4_METSB</name>
<dbReference type="STRING" id="395965.Msil_0231"/>
<proteinExistence type="predicted"/>